<evidence type="ECO:0000313" key="1">
    <source>
        <dbReference type="EMBL" id="MED6127549.1"/>
    </source>
</evidence>
<comment type="caution">
    <text evidence="1">The sequence shown here is derived from an EMBL/GenBank/DDBJ whole genome shotgun (WGS) entry which is preliminary data.</text>
</comment>
<evidence type="ECO:0000313" key="2">
    <source>
        <dbReference type="Proteomes" id="UP001341840"/>
    </source>
</evidence>
<reference evidence="1 2" key="1">
    <citation type="journal article" date="2023" name="Plants (Basel)">
        <title>Bridging the Gap: Combining Genomics and Transcriptomics Approaches to Understand Stylosanthes scabra, an Orphan Legume from the Brazilian Caatinga.</title>
        <authorList>
            <person name="Ferreira-Neto J.R.C."/>
            <person name="da Silva M.D."/>
            <person name="Binneck E."/>
            <person name="de Melo N.F."/>
            <person name="da Silva R.H."/>
            <person name="de Melo A.L.T.M."/>
            <person name="Pandolfi V."/>
            <person name="Bustamante F.O."/>
            <person name="Brasileiro-Vidal A.C."/>
            <person name="Benko-Iseppon A.M."/>
        </authorList>
    </citation>
    <scope>NUCLEOTIDE SEQUENCE [LARGE SCALE GENOMIC DNA]</scope>
    <source>
        <tissue evidence="1">Leaves</tissue>
    </source>
</reference>
<protein>
    <submittedName>
        <fullName evidence="1">Uncharacterized protein</fullName>
    </submittedName>
</protein>
<keyword evidence="2" id="KW-1185">Reference proteome</keyword>
<gene>
    <name evidence="1" type="ORF">PIB30_089082</name>
</gene>
<accession>A0ABU6RUJ5</accession>
<dbReference type="EMBL" id="JASCZI010031856">
    <property type="protein sequence ID" value="MED6127549.1"/>
    <property type="molecule type" value="Genomic_DNA"/>
</dbReference>
<proteinExistence type="predicted"/>
<name>A0ABU6RUJ5_9FABA</name>
<dbReference type="Proteomes" id="UP001341840">
    <property type="component" value="Unassembled WGS sequence"/>
</dbReference>
<sequence length="148" mass="16973">MTSEELRRQAELASLQRDHVELASQFSNADSILEEMAGSITELHALLKDALKLKKPILDNDEAMSHFSPVHSNQHFYQPRALKELKQYGTVVDYQANFEDLANQIRELKDFAIIATRNGNLGTVAKPLAIYRLVMKRCKKFYMNLHLL</sequence>
<organism evidence="1 2">
    <name type="scientific">Stylosanthes scabra</name>
    <dbReference type="NCBI Taxonomy" id="79078"/>
    <lineage>
        <taxon>Eukaryota</taxon>
        <taxon>Viridiplantae</taxon>
        <taxon>Streptophyta</taxon>
        <taxon>Embryophyta</taxon>
        <taxon>Tracheophyta</taxon>
        <taxon>Spermatophyta</taxon>
        <taxon>Magnoliopsida</taxon>
        <taxon>eudicotyledons</taxon>
        <taxon>Gunneridae</taxon>
        <taxon>Pentapetalae</taxon>
        <taxon>rosids</taxon>
        <taxon>fabids</taxon>
        <taxon>Fabales</taxon>
        <taxon>Fabaceae</taxon>
        <taxon>Papilionoideae</taxon>
        <taxon>50 kb inversion clade</taxon>
        <taxon>dalbergioids sensu lato</taxon>
        <taxon>Dalbergieae</taxon>
        <taxon>Pterocarpus clade</taxon>
        <taxon>Stylosanthes</taxon>
    </lineage>
</organism>